<evidence type="ECO:0000256" key="2">
    <source>
        <dbReference type="ARBA" id="ARBA00004906"/>
    </source>
</evidence>
<comment type="subcellular location">
    <subcellularLocation>
        <location evidence="1">Peroxisome membrane</location>
        <topology evidence="1">Multi-pass membrane protein</topology>
    </subcellularLocation>
</comment>
<comment type="similarity">
    <text evidence="3">Belongs to the pex2/pex10/pex12 family.</text>
</comment>
<feature type="domain" description="Pex N-terminal" evidence="13">
    <location>
        <begin position="29"/>
        <end position="188"/>
    </location>
</feature>
<comment type="pathway">
    <text evidence="2">Protein modification; protein ubiquitination.</text>
</comment>
<dbReference type="EMBL" id="LT598453">
    <property type="protein sequence ID" value="SCV03259.1"/>
    <property type="molecule type" value="Genomic_DNA"/>
</dbReference>
<proteinExistence type="inferred from homology"/>
<keyword evidence="9" id="KW-0653">Protein transport</keyword>
<accession>A0A1G4KFH6</accession>
<dbReference type="GO" id="GO:0016567">
    <property type="term" value="P:protein ubiquitination"/>
    <property type="evidence" value="ECO:0007669"/>
    <property type="project" value="UniProtKB-ARBA"/>
</dbReference>
<keyword evidence="15" id="KW-1185">Reference proteome</keyword>
<keyword evidence="7" id="KW-0863">Zinc-finger</keyword>
<dbReference type="GO" id="GO:0005778">
    <property type="term" value="C:peroxisomal membrane"/>
    <property type="evidence" value="ECO:0007669"/>
    <property type="project" value="UniProtKB-SubCell"/>
</dbReference>
<keyword evidence="6" id="KW-0479">Metal-binding</keyword>
<keyword evidence="5" id="KW-0812">Transmembrane</keyword>
<dbReference type="Pfam" id="PF04757">
    <property type="entry name" value="Pex2_Pex12"/>
    <property type="match status" value="1"/>
</dbReference>
<dbReference type="InterPro" id="IPR013083">
    <property type="entry name" value="Znf_RING/FYVE/PHD"/>
</dbReference>
<sequence length="257" mass="29230">MLINSFDSLSLDNELNNQLWSTYHRNILPQRNLQATKFILKALIFFASTKSDRSFSSTYGSSLTGVVFTTTKSIMFTTNVLLPFILDQLQSRPYIYNIKSFRLLTNLAQALSFTTFLQFLSGNSKVYITLIHKLFRITAMSTNNSASYRSSVNSSIEFQNSQLLYNAVLQLLGTQVVKSEFLHKLIRRKYSTSHHLSNSSHCPTCNNLPTNPYLSNCCSKHFCYLCVLKCIERQNCSFCDSKINAAGPLYSYSFIKG</sequence>
<name>A0A1G4KFH6_9SACH</name>
<evidence type="ECO:0000313" key="15">
    <source>
        <dbReference type="Proteomes" id="UP000189911"/>
    </source>
</evidence>
<evidence type="ECO:0000256" key="1">
    <source>
        <dbReference type="ARBA" id="ARBA00004585"/>
    </source>
</evidence>
<evidence type="ECO:0000256" key="10">
    <source>
        <dbReference type="ARBA" id="ARBA00022989"/>
    </source>
</evidence>
<keyword evidence="8" id="KW-0862">Zinc</keyword>
<evidence type="ECO:0000256" key="4">
    <source>
        <dbReference type="ARBA" id="ARBA00022448"/>
    </source>
</evidence>
<protein>
    <submittedName>
        <fullName evidence="14">LANO_0G03070g1_1</fullName>
    </submittedName>
</protein>
<gene>
    <name evidence="14" type="ORF">LANO_0G03070G</name>
</gene>
<evidence type="ECO:0000256" key="7">
    <source>
        <dbReference type="ARBA" id="ARBA00022771"/>
    </source>
</evidence>
<keyword evidence="12" id="KW-0576">Peroxisome</keyword>
<evidence type="ECO:0000259" key="13">
    <source>
        <dbReference type="Pfam" id="PF04757"/>
    </source>
</evidence>
<keyword evidence="11" id="KW-0472">Membrane</keyword>
<keyword evidence="4" id="KW-0813">Transport</keyword>
<dbReference type="GO" id="GO:0008270">
    <property type="term" value="F:zinc ion binding"/>
    <property type="evidence" value="ECO:0007669"/>
    <property type="project" value="UniProtKB-KW"/>
</dbReference>
<dbReference type="AlphaFoldDB" id="A0A1G4KFH6"/>
<keyword evidence="10" id="KW-1133">Transmembrane helix</keyword>
<dbReference type="OrthoDB" id="1701437at2759"/>
<dbReference type="Proteomes" id="UP000189911">
    <property type="component" value="Chromosome G"/>
</dbReference>
<evidence type="ECO:0000256" key="6">
    <source>
        <dbReference type="ARBA" id="ARBA00022723"/>
    </source>
</evidence>
<dbReference type="Gene3D" id="3.30.40.10">
    <property type="entry name" value="Zinc/RING finger domain, C3HC4 (zinc finger)"/>
    <property type="match status" value="1"/>
</dbReference>
<dbReference type="InterPro" id="IPR006845">
    <property type="entry name" value="Pex_N"/>
</dbReference>
<evidence type="ECO:0000256" key="5">
    <source>
        <dbReference type="ARBA" id="ARBA00022692"/>
    </source>
</evidence>
<evidence type="ECO:0000256" key="12">
    <source>
        <dbReference type="ARBA" id="ARBA00023140"/>
    </source>
</evidence>
<reference evidence="15" key="1">
    <citation type="submission" date="2016-03" db="EMBL/GenBank/DDBJ databases">
        <authorList>
            <person name="Devillers Hugo."/>
        </authorList>
    </citation>
    <scope>NUCLEOTIDE SEQUENCE [LARGE SCALE GENOMIC DNA]</scope>
</reference>
<evidence type="ECO:0000256" key="3">
    <source>
        <dbReference type="ARBA" id="ARBA00008704"/>
    </source>
</evidence>
<evidence type="ECO:0000313" key="14">
    <source>
        <dbReference type="EMBL" id="SCV03259.1"/>
    </source>
</evidence>
<evidence type="ECO:0000256" key="8">
    <source>
        <dbReference type="ARBA" id="ARBA00022833"/>
    </source>
</evidence>
<evidence type="ECO:0000256" key="11">
    <source>
        <dbReference type="ARBA" id="ARBA00023136"/>
    </source>
</evidence>
<organism evidence="14 15">
    <name type="scientific">Lachancea nothofagi CBS 11611</name>
    <dbReference type="NCBI Taxonomy" id="1266666"/>
    <lineage>
        <taxon>Eukaryota</taxon>
        <taxon>Fungi</taxon>
        <taxon>Dikarya</taxon>
        <taxon>Ascomycota</taxon>
        <taxon>Saccharomycotina</taxon>
        <taxon>Saccharomycetes</taxon>
        <taxon>Saccharomycetales</taxon>
        <taxon>Saccharomycetaceae</taxon>
        <taxon>Lachancea</taxon>
    </lineage>
</organism>
<dbReference type="GO" id="GO:0016562">
    <property type="term" value="P:protein import into peroxisome matrix, receptor recycling"/>
    <property type="evidence" value="ECO:0007669"/>
    <property type="project" value="UniProtKB-ARBA"/>
</dbReference>
<evidence type="ECO:0000256" key="9">
    <source>
        <dbReference type="ARBA" id="ARBA00022927"/>
    </source>
</evidence>